<name>A0ABP0KTP2_9DINO</name>
<sequence>MTEIRGTNGMLSQAEQGMKLFESQMGTAAEYDKQAAEQYKVQVELKIADLDSQAAMLTGKDNKKERAAKGKEVAELKSEQRRYVDACKIVKGLEPKFGNFTTKEAVLPDAPTKQEEEEVKVVQTKKDPKKEKKETAGLSPAETKELENLKQQIIERKALLKELQGLSGGQQNKDEEVVKMVARMNELKEKQDPGSTKKEKEGKKDKKTPLSAEELKEFGQLQGEIEIYKAKLRTEFGYSNKDIKADPDLRDMETRLAAFQKRS</sequence>
<gene>
    <name evidence="2" type="ORF">SCF082_LOCUS18993</name>
</gene>
<comment type="caution">
    <text evidence="2">The sequence shown here is derived from an EMBL/GenBank/DDBJ whole genome shotgun (WGS) entry which is preliminary data.</text>
</comment>
<evidence type="ECO:0000313" key="3">
    <source>
        <dbReference type="Proteomes" id="UP001642464"/>
    </source>
</evidence>
<dbReference type="EMBL" id="CAXAMM010012880">
    <property type="protein sequence ID" value="CAK9029912.1"/>
    <property type="molecule type" value="Genomic_DNA"/>
</dbReference>
<keyword evidence="3" id="KW-1185">Reference proteome</keyword>
<protein>
    <submittedName>
        <fullName evidence="2">Uncharacterized protein</fullName>
    </submittedName>
</protein>
<feature type="compositionally biased region" description="Basic and acidic residues" evidence="1">
    <location>
        <begin position="185"/>
        <end position="215"/>
    </location>
</feature>
<evidence type="ECO:0000313" key="2">
    <source>
        <dbReference type="EMBL" id="CAK9029912.1"/>
    </source>
</evidence>
<feature type="compositionally biased region" description="Basic and acidic residues" evidence="1">
    <location>
        <begin position="124"/>
        <end position="135"/>
    </location>
</feature>
<reference evidence="2 3" key="1">
    <citation type="submission" date="2024-02" db="EMBL/GenBank/DDBJ databases">
        <authorList>
            <person name="Chen Y."/>
            <person name="Shah S."/>
            <person name="Dougan E. K."/>
            <person name="Thang M."/>
            <person name="Chan C."/>
        </authorList>
    </citation>
    <scope>NUCLEOTIDE SEQUENCE [LARGE SCALE GENOMIC DNA]</scope>
</reference>
<dbReference type="Proteomes" id="UP001642464">
    <property type="component" value="Unassembled WGS sequence"/>
</dbReference>
<feature type="region of interest" description="Disordered" evidence="1">
    <location>
        <begin position="108"/>
        <end position="144"/>
    </location>
</feature>
<feature type="region of interest" description="Disordered" evidence="1">
    <location>
        <begin position="165"/>
        <end position="215"/>
    </location>
</feature>
<organism evidence="2 3">
    <name type="scientific">Durusdinium trenchii</name>
    <dbReference type="NCBI Taxonomy" id="1381693"/>
    <lineage>
        <taxon>Eukaryota</taxon>
        <taxon>Sar</taxon>
        <taxon>Alveolata</taxon>
        <taxon>Dinophyceae</taxon>
        <taxon>Suessiales</taxon>
        <taxon>Symbiodiniaceae</taxon>
        <taxon>Durusdinium</taxon>
    </lineage>
</organism>
<evidence type="ECO:0000256" key="1">
    <source>
        <dbReference type="SAM" id="MobiDB-lite"/>
    </source>
</evidence>
<proteinExistence type="predicted"/>
<accession>A0ABP0KTP2</accession>